<organism evidence="6 7">
    <name type="scientific">Roseovarius phycicola</name>
    <dbReference type="NCBI Taxonomy" id="3080976"/>
    <lineage>
        <taxon>Bacteria</taxon>
        <taxon>Pseudomonadati</taxon>
        <taxon>Pseudomonadota</taxon>
        <taxon>Alphaproteobacteria</taxon>
        <taxon>Rhodobacterales</taxon>
        <taxon>Roseobacteraceae</taxon>
        <taxon>Roseovarius</taxon>
    </lineage>
</organism>
<dbReference type="RefSeq" id="WP_338550477.1">
    <property type="nucleotide sequence ID" value="NZ_CP146069.1"/>
</dbReference>
<keyword evidence="7" id="KW-1185">Reference proteome</keyword>
<dbReference type="PROSITE" id="PS50122">
    <property type="entry name" value="CHEB"/>
    <property type="match status" value="1"/>
</dbReference>
<feature type="domain" description="CheB-type methylesterase" evidence="5">
    <location>
        <begin position="96"/>
        <end position="286"/>
    </location>
</feature>
<evidence type="ECO:0000256" key="3">
    <source>
        <dbReference type="ARBA" id="ARBA00048267"/>
    </source>
</evidence>
<dbReference type="EC" id="3.1.1.61" evidence="2"/>
<dbReference type="Proteomes" id="UP001364156">
    <property type="component" value="Chromosome"/>
</dbReference>
<name>A0ABZ2HHV5_9RHOB</name>
<keyword evidence="1 4" id="KW-0378">Hydrolase</keyword>
<protein>
    <recommendedName>
        <fullName evidence="2">protein-glutamate methylesterase</fullName>
        <ecNumber evidence="2">3.1.1.61</ecNumber>
    </recommendedName>
</protein>
<feature type="active site" evidence="4">
    <location>
        <position position="108"/>
    </location>
</feature>
<proteinExistence type="predicted"/>
<dbReference type="Pfam" id="PF01339">
    <property type="entry name" value="CheB_methylest"/>
    <property type="match status" value="1"/>
</dbReference>
<sequence length="295" mass="31440">MTDAYRMTEEQQPDLVVYDAQFLKQNDFPMFAAMLEMLGVQSLVLADTAHQIRSGGWADRTTINAAGGIDAFLRQRFNIAPSTISTTGPSHAEFCDATVWKPVVIGASTGGIEALLSVLSTYPVLCPPTLVVQHINGSFLNGLAQRLNRHCAARVAPAWANAELVPGHVYLAPGNAEHLSITASGQRCRLRAHAPECGHRPSVDVLFKSAVALAPDLVAVLLTGMGKDGAKGMQHIKAAGGWTIAQDRESCAVYGMPRAAQELGSVCEMLPLRKIGTAVLNAAVKSESMLSRVAR</sequence>
<reference evidence="6 7" key="1">
    <citation type="submission" date="2023-10" db="EMBL/GenBank/DDBJ databases">
        <title>Roseovarius strain S88 nov., isolated from a marine algae.</title>
        <authorList>
            <person name="Lee M.W."/>
            <person name="Lee J.K."/>
            <person name="Kim J.M."/>
            <person name="Choi D.G."/>
            <person name="Baek J.H."/>
            <person name="Bayburt H."/>
            <person name="Jung J.J."/>
            <person name="Han D.M."/>
            <person name="Jeon C.O."/>
        </authorList>
    </citation>
    <scope>NUCLEOTIDE SEQUENCE [LARGE SCALE GENOMIC DNA]</scope>
    <source>
        <strain evidence="6 7">S88</strain>
    </source>
</reference>
<feature type="active site" evidence="4">
    <location>
        <position position="134"/>
    </location>
</feature>
<dbReference type="InterPro" id="IPR035909">
    <property type="entry name" value="CheB_C"/>
</dbReference>
<keyword evidence="4" id="KW-0145">Chemotaxis</keyword>
<evidence type="ECO:0000313" key="7">
    <source>
        <dbReference type="Proteomes" id="UP001364156"/>
    </source>
</evidence>
<gene>
    <name evidence="6" type="ORF">RZ517_05605</name>
</gene>
<evidence type="ECO:0000313" key="6">
    <source>
        <dbReference type="EMBL" id="WWR47645.1"/>
    </source>
</evidence>
<dbReference type="InterPro" id="IPR000673">
    <property type="entry name" value="Sig_transdc_resp-reg_Me-estase"/>
</dbReference>
<dbReference type="PANTHER" id="PTHR42872:SF6">
    <property type="entry name" value="PROTEIN-GLUTAMATE METHYLESTERASE_PROTEIN-GLUTAMINE GLUTAMINASE"/>
    <property type="match status" value="1"/>
</dbReference>
<evidence type="ECO:0000256" key="1">
    <source>
        <dbReference type="ARBA" id="ARBA00022801"/>
    </source>
</evidence>
<dbReference type="CDD" id="cd16432">
    <property type="entry name" value="CheB_Rec"/>
    <property type="match status" value="1"/>
</dbReference>
<feature type="active site" evidence="4">
    <location>
        <position position="228"/>
    </location>
</feature>
<dbReference type="Gene3D" id="3.40.50.180">
    <property type="entry name" value="Methylesterase CheB, C-terminal domain"/>
    <property type="match status" value="1"/>
</dbReference>
<comment type="catalytic activity">
    <reaction evidence="3">
        <text>[protein]-L-glutamate 5-O-methyl ester + H2O = L-glutamyl-[protein] + methanol + H(+)</text>
        <dbReference type="Rhea" id="RHEA:23236"/>
        <dbReference type="Rhea" id="RHEA-COMP:10208"/>
        <dbReference type="Rhea" id="RHEA-COMP:10311"/>
        <dbReference type="ChEBI" id="CHEBI:15377"/>
        <dbReference type="ChEBI" id="CHEBI:15378"/>
        <dbReference type="ChEBI" id="CHEBI:17790"/>
        <dbReference type="ChEBI" id="CHEBI:29973"/>
        <dbReference type="ChEBI" id="CHEBI:82795"/>
        <dbReference type="EC" id="3.1.1.61"/>
    </reaction>
</comment>
<accession>A0ABZ2HHV5</accession>
<evidence type="ECO:0000256" key="4">
    <source>
        <dbReference type="PROSITE-ProRule" id="PRU00050"/>
    </source>
</evidence>
<dbReference type="PANTHER" id="PTHR42872">
    <property type="entry name" value="PROTEIN-GLUTAMATE METHYLESTERASE/PROTEIN-GLUTAMINE GLUTAMINASE"/>
    <property type="match status" value="1"/>
</dbReference>
<evidence type="ECO:0000256" key="2">
    <source>
        <dbReference type="ARBA" id="ARBA00039140"/>
    </source>
</evidence>
<dbReference type="SUPFAM" id="SSF52738">
    <property type="entry name" value="Methylesterase CheB, C-terminal domain"/>
    <property type="match status" value="1"/>
</dbReference>
<dbReference type="EMBL" id="CP146069">
    <property type="protein sequence ID" value="WWR47645.1"/>
    <property type="molecule type" value="Genomic_DNA"/>
</dbReference>
<evidence type="ECO:0000259" key="5">
    <source>
        <dbReference type="PROSITE" id="PS50122"/>
    </source>
</evidence>